<comment type="similarity">
    <text evidence="4">Belongs to the DONSON family.</text>
</comment>
<evidence type="ECO:0000256" key="1">
    <source>
        <dbReference type="ARBA" id="ARBA00004123"/>
    </source>
</evidence>
<evidence type="ECO:0000313" key="6">
    <source>
        <dbReference type="EMBL" id="MBW15464.1"/>
    </source>
</evidence>
<reference evidence="6" key="1">
    <citation type="submission" date="2017-10" db="EMBL/GenBank/DDBJ databases">
        <title>Transcriptome Assembly of Sugarcane Aphid Adults.</title>
        <authorList>
            <person name="Scully E.D."/>
            <person name="Palmer N.A."/>
            <person name="Geib S.M."/>
            <person name="Sarath G."/>
            <person name="Sattler S.E."/>
        </authorList>
    </citation>
    <scope>NUCLEOTIDE SEQUENCE</scope>
    <source>
        <tissue evidence="6">Whole body</tissue>
    </source>
</reference>
<dbReference type="GO" id="GO:0005634">
    <property type="term" value="C:nucleus"/>
    <property type="evidence" value="ECO:0007669"/>
    <property type="project" value="UniProtKB-SubCell"/>
</dbReference>
<dbReference type="AlphaFoldDB" id="A0A2H8TMR6"/>
<dbReference type="PANTHER" id="PTHR12972:SF0">
    <property type="entry name" value="PROTEIN DOWNSTREAM NEIGHBOR OF SON"/>
    <property type="match status" value="1"/>
</dbReference>
<dbReference type="PRINTS" id="PR02064">
    <property type="entry name" value="DONSON"/>
</dbReference>
<keyword evidence="2" id="KW-0217">Developmental protein</keyword>
<dbReference type="PANTHER" id="PTHR12972">
    <property type="entry name" value="DOWNSTREAM NEIGHBOR OF SON"/>
    <property type="match status" value="1"/>
</dbReference>
<evidence type="ECO:0000256" key="2">
    <source>
        <dbReference type="ARBA" id="ARBA00022473"/>
    </source>
</evidence>
<proteinExistence type="inferred from homology"/>
<dbReference type="EMBL" id="GFXV01003659">
    <property type="protein sequence ID" value="MBW15464.1"/>
    <property type="molecule type" value="Transcribed_RNA"/>
</dbReference>
<dbReference type="InterPro" id="IPR024861">
    <property type="entry name" value="Donson"/>
</dbReference>
<accession>A0A2H8TMR6</accession>
<name>A0A2H8TMR6_9HEMI</name>
<sequence length="563" mass="63543">MLELDNGCTPPKWKRPEDVMKMHRMKMKKRALQARFVKSMDTASSGEVSTGQSAISQRSPAKNPFRRKTPVKNKKQVDARETLKRARVEYDDDNACTSNLSKLIRDCESIPSVTNYSQFSALDESVISFVDVLRKVNPVTVVEDDIEVIKGETQLPIDWTLRTKVRFLSPNSFPWSQKIKTCEEASATTGFVRCLDTENIENSLDTSPNSRFHQCCMAWQHPSLPWVDLIHRGPRVAIKDSASSVPSINANPFFRESLFTHWIDSFRSLFQLVRANQCPYFYVLANAFTCTFRASSIGGYEELNAMIYPTTQGLRDILKREDIEFTMPLLEENEHSSELFTKKTLEDTKIGEDEEPERWLETMGAEKSEIKRLQSSQNELMSSRQRKIDNTKESLVVVTGVEAQALFNWLINCRSTVSNTGPHAGIPPTLLAPVAFTGATLTSLKVRQSTVKVDGQSYNSIEVKGPVLPDTVYNFCDLLSSSLKKFTATFANLESTKPFTLASESKKEFCNSQKSEDKAIHLFGQQNLSDCGLRDSVLKKFCTATTKAFDSVKYTKDDGYFIS</sequence>
<protein>
    <submittedName>
        <fullName evidence="6">Protein downstream neighbor of son</fullName>
    </submittedName>
</protein>
<evidence type="ECO:0000256" key="4">
    <source>
        <dbReference type="ARBA" id="ARBA00025806"/>
    </source>
</evidence>
<dbReference type="OrthoDB" id="534063at2759"/>
<evidence type="ECO:0000256" key="5">
    <source>
        <dbReference type="SAM" id="MobiDB-lite"/>
    </source>
</evidence>
<gene>
    <name evidence="6" type="primary">hd_0</name>
</gene>
<feature type="compositionally biased region" description="Polar residues" evidence="5">
    <location>
        <begin position="42"/>
        <end position="60"/>
    </location>
</feature>
<feature type="compositionally biased region" description="Basic residues" evidence="5">
    <location>
        <begin position="64"/>
        <end position="74"/>
    </location>
</feature>
<keyword evidence="3" id="KW-0539">Nucleus</keyword>
<evidence type="ECO:0000256" key="3">
    <source>
        <dbReference type="ARBA" id="ARBA00023242"/>
    </source>
</evidence>
<organism evidence="6">
    <name type="scientific">Melanaphis sacchari</name>
    <dbReference type="NCBI Taxonomy" id="742174"/>
    <lineage>
        <taxon>Eukaryota</taxon>
        <taxon>Metazoa</taxon>
        <taxon>Ecdysozoa</taxon>
        <taxon>Arthropoda</taxon>
        <taxon>Hexapoda</taxon>
        <taxon>Insecta</taxon>
        <taxon>Pterygota</taxon>
        <taxon>Neoptera</taxon>
        <taxon>Paraneoptera</taxon>
        <taxon>Hemiptera</taxon>
        <taxon>Sternorrhyncha</taxon>
        <taxon>Aphidomorpha</taxon>
        <taxon>Aphidoidea</taxon>
        <taxon>Aphididae</taxon>
        <taxon>Aphidini</taxon>
        <taxon>Melanaphis</taxon>
    </lineage>
</organism>
<dbReference type="GO" id="GO:0033260">
    <property type="term" value="P:nuclear DNA replication"/>
    <property type="evidence" value="ECO:0007669"/>
    <property type="project" value="TreeGrafter"/>
</dbReference>
<feature type="region of interest" description="Disordered" evidence="5">
    <location>
        <begin position="42"/>
        <end position="78"/>
    </location>
</feature>
<comment type="subcellular location">
    <subcellularLocation>
        <location evidence="1">Nucleus</location>
    </subcellularLocation>
</comment>